<keyword evidence="4" id="KW-1185">Reference proteome</keyword>
<dbReference type="Proteomes" id="UP000050761">
    <property type="component" value="Unassembled WGS sequence"/>
</dbReference>
<feature type="signal peptide" evidence="2">
    <location>
        <begin position="1"/>
        <end position="19"/>
    </location>
</feature>
<proteinExistence type="predicted"/>
<feature type="chain" id="PRO_5044551320" evidence="2">
    <location>
        <begin position="20"/>
        <end position="223"/>
    </location>
</feature>
<dbReference type="WBParaSite" id="HPBE_0000288201-mRNA-1">
    <property type="protein sequence ID" value="HPBE_0000288201-mRNA-1"/>
    <property type="gene ID" value="HPBE_0000288201"/>
</dbReference>
<evidence type="ECO:0000256" key="2">
    <source>
        <dbReference type="SAM" id="SignalP"/>
    </source>
</evidence>
<feature type="region of interest" description="Disordered" evidence="1">
    <location>
        <begin position="37"/>
        <end position="57"/>
    </location>
</feature>
<name>A0A183F9P0_HELPZ</name>
<accession>A0A183F9P0</accession>
<dbReference type="OrthoDB" id="10578957at2759"/>
<reference evidence="5" key="2">
    <citation type="submission" date="2019-09" db="UniProtKB">
        <authorList>
            <consortium name="WormBaseParasite"/>
        </authorList>
    </citation>
    <scope>IDENTIFICATION</scope>
</reference>
<organism evidence="4 5">
    <name type="scientific">Heligmosomoides polygyrus</name>
    <name type="common">Parasitic roundworm</name>
    <dbReference type="NCBI Taxonomy" id="6339"/>
    <lineage>
        <taxon>Eukaryota</taxon>
        <taxon>Metazoa</taxon>
        <taxon>Ecdysozoa</taxon>
        <taxon>Nematoda</taxon>
        <taxon>Chromadorea</taxon>
        <taxon>Rhabditida</taxon>
        <taxon>Rhabditina</taxon>
        <taxon>Rhabditomorpha</taxon>
        <taxon>Strongyloidea</taxon>
        <taxon>Heligmosomidae</taxon>
        <taxon>Heligmosomoides</taxon>
    </lineage>
</organism>
<reference evidence="3 4" key="1">
    <citation type="submission" date="2018-11" db="EMBL/GenBank/DDBJ databases">
        <authorList>
            <consortium name="Pathogen Informatics"/>
        </authorList>
    </citation>
    <scope>NUCLEOTIDE SEQUENCE [LARGE SCALE GENOMIC DNA]</scope>
</reference>
<feature type="compositionally biased region" description="Basic and acidic residues" evidence="1">
    <location>
        <begin position="37"/>
        <end position="54"/>
    </location>
</feature>
<evidence type="ECO:0000313" key="4">
    <source>
        <dbReference type="Proteomes" id="UP000050761"/>
    </source>
</evidence>
<evidence type="ECO:0000313" key="5">
    <source>
        <dbReference type="WBParaSite" id="HPBE_0000288201-mRNA-1"/>
    </source>
</evidence>
<dbReference type="AlphaFoldDB" id="A0A183F9P0"/>
<accession>A0A3P7U482</accession>
<evidence type="ECO:0000313" key="3">
    <source>
        <dbReference type="EMBL" id="VDO29031.1"/>
    </source>
</evidence>
<keyword evidence="2" id="KW-0732">Signal</keyword>
<gene>
    <name evidence="3" type="ORF">HPBE_LOCUS2883</name>
</gene>
<dbReference type="EMBL" id="UZAH01005338">
    <property type="protein sequence ID" value="VDO29031.1"/>
    <property type="molecule type" value="Genomic_DNA"/>
</dbReference>
<sequence length="223" mass="25024">MRWCIAALVLFAIVGVVLSRKKVSAAERAFDKNEGIDWARSDEDGNDSGAEKAGKTTAKSVQYIIATESVTPETEAAAEKRAEDKDEGDAIIDLLSRVVDISNLTKHIEEEYLSSEEDALNRTDSFARTVLWIDASYKAEDFNLNVSALPECQAWQKFWSINTTRKDGKELNTTTEDQLSTDDLDLKETELVDKKKRMKQLGLNEELLKAFKVCSTISKQELH</sequence>
<protein>
    <submittedName>
        <fullName evidence="5">Secreted protein</fullName>
    </submittedName>
</protein>
<evidence type="ECO:0000256" key="1">
    <source>
        <dbReference type="SAM" id="MobiDB-lite"/>
    </source>
</evidence>